<dbReference type="PANTHER" id="PTHR10953:SF194">
    <property type="entry name" value="MOLYBDOPTERIN-SYNTHASE ADENYLYLTRANSFERASE"/>
    <property type="match status" value="1"/>
</dbReference>
<keyword evidence="2" id="KW-0548">Nucleotidyltransferase</keyword>
<keyword evidence="2" id="KW-0808">Transferase</keyword>
<dbReference type="Gene3D" id="3.40.50.720">
    <property type="entry name" value="NAD(P)-binding Rossmann-like Domain"/>
    <property type="match status" value="1"/>
</dbReference>
<dbReference type="EC" id="2.7.7.80" evidence="2"/>
<gene>
    <name evidence="2" type="primary">moeB</name>
    <name evidence="2" type="ORF">L2764_06070</name>
</gene>
<proteinExistence type="predicted"/>
<dbReference type="InterPro" id="IPR012730">
    <property type="entry name" value="Mopterin_Synthase_Sase_MoeB"/>
</dbReference>
<dbReference type="InterPro" id="IPR000594">
    <property type="entry name" value="ThiF_NAD_FAD-bd"/>
</dbReference>
<comment type="caution">
    <text evidence="2">The sequence shown here is derived from an EMBL/GenBank/DDBJ whole genome shotgun (WGS) entry which is preliminary data.</text>
</comment>
<keyword evidence="3" id="KW-1185">Reference proteome</keyword>
<dbReference type="CDD" id="cd00757">
    <property type="entry name" value="ThiF_MoeB_HesA_family"/>
    <property type="match status" value="1"/>
</dbReference>
<name>A0ABT0L8M0_9GAMM</name>
<dbReference type="EMBL" id="JAKIKS010000016">
    <property type="protein sequence ID" value="MCL1124053.1"/>
    <property type="molecule type" value="Genomic_DNA"/>
</dbReference>
<dbReference type="Pfam" id="PF00899">
    <property type="entry name" value="ThiF"/>
    <property type="match status" value="1"/>
</dbReference>
<dbReference type="InterPro" id="IPR045886">
    <property type="entry name" value="ThiF/MoeB/HesA"/>
</dbReference>
<dbReference type="Proteomes" id="UP001203423">
    <property type="component" value="Unassembled WGS sequence"/>
</dbReference>
<evidence type="ECO:0000313" key="3">
    <source>
        <dbReference type="Proteomes" id="UP001203423"/>
    </source>
</evidence>
<dbReference type="NCBIfam" id="NF004281">
    <property type="entry name" value="PRK05690.1"/>
    <property type="match status" value="1"/>
</dbReference>
<sequence length="264" mass="29138">MPSLNDKTRVAHCDNQDELSDAELLRYDRQIAIKAVDIEGQEKLKQAKILVIGLGGLGCAASQYLAVAGVGHLTLIDFDVVSESNLQRQILHCDSNINELKVDSAKQTLAKLNPYIHINTIARQLDDEKMKSIIDEHDLVIDCTDNVSVREQVNQACFIHNVPLVSAAAIRMEGMITVFNYKENTPCYRCFSQLFGEQVLSCVESGILAPVVGIIGSMQALESIKLLLDIGKDLVGRLLFFDAMTMECREMKLLKQAHCSVCGG</sequence>
<dbReference type="GO" id="GO:0061605">
    <property type="term" value="F:molybdopterin-synthase adenylyltransferase activity"/>
    <property type="evidence" value="ECO:0007669"/>
    <property type="project" value="UniProtKB-EC"/>
</dbReference>
<dbReference type="RefSeq" id="WP_248939332.1">
    <property type="nucleotide sequence ID" value="NZ_JAKIKS010000016.1"/>
</dbReference>
<evidence type="ECO:0000313" key="2">
    <source>
        <dbReference type="EMBL" id="MCL1124053.1"/>
    </source>
</evidence>
<accession>A0ABT0L8M0</accession>
<dbReference type="SUPFAM" id="SSF69572">
    <property type="entry name" value="Activating enzymes of the ubiquitin-like proteins"/>
    <property type="match status" value="1"/>
</dbReference>
<evidence type="ECO:0000259" key="1">
    <source>
        <dbReference type="Pfam" id="PF00899"/>
    </source>
</evidence>
<dbReference type="NCBIfam" id="TIGR02355">
    <property type="entry name" value="moeB"/>
    <property type="match status" value="1"/>
</dbReference>
<reference evidence="2 3" key="1">
    <citation type="submission" date="2022-01" db="EMBL/GenBank/DDBJ databases">
        <title>Whole genome-based taxonomy of the Shewanellaceae.</title>
        <authorList>
            <person name="Martin-Rodriguez A.J."/>
        </authorList>
    </citation>
    <scope>NUCLEOTIDE SEQUENCE [LARGE SCALE GENOMIC DNA]</scope>
    <source>
        <strain evidence="2 3">DSM 17177</strain>
    </source>
</reference>
<dbReference type="InterPro" id="IPR035985">
    <property type="entry name" value="Ubiquitin-activating_enz"/>
</dbReference>
<feature type="domain" description="THIF-type NAD/FAD binding fold" evidence="1">
    <location>
        <begin position="27"/>
        <end position="260"/>
    </location>
</feature>
<dbReference type="PANTHER" id="PTHR10953">
    <property type="entry name" value="UBIQUITIN-ACTIVATING ENZYME E1"/>
    <property type="match status" value="1"/>
</dbReference>
<organism evidence="2 3">
    <name type="scientific">Shewanella surugensis</name>
    <dbReference type="NCBI Taxonomy" id="212020"/>
    <lineage>
        <taxon>Bacteria</taxon>
        <taxon>Pseudomonadati</taxon>
        <taxon>Pseudomonadota</taxon>
        <taxon>Gammaproteobacteria</taxon>
        <taxon>Alteromonadales</taxon>
        <taxon>Shewanellaceae</taxon>
        <taxon>Shewanella</taxon>
    </lineage>
</organism>
<protein>
    <submittedName>
        <fullName evidence="2">Molybdopterin-synthase adenylyltransferase MoeB</fullName>
        <ecNumber evidence="2">2.7.7.80</ecNumber>
    </submittedName>
</protein>